<protein>
    <submittedName>
        <fullName evidence="5">Benzil reductase ((S)-benzoin forming)</fullName>
        <ecNumber evidence="5">1.1.1.320</ecNumber>
    </submittedName>
</protein>
<dbReference type="InterPro" id="IPR051721">
    <property type="entry name" value="Biopterin_syn/organic_redct"/>
</dbReference>
<dbReference type="OrthoDB" id="9794387at2"/>
<keyword evidence="6" id="KW-1185">Reference proteome</keyword>
<dbReference type="PROSITE" id="PS00061">
    <property type="entry name" value="ADH_SHORT"/>
    <property type="match status" value="1"/>
</dbReference>
<evidence type="ECO:0000256" key="3">
    <source>
        <dbReference type="ARBA" id="ARBA00022857"/>
    </source>
</evidence>
<dbReference type="EC" id="1.1.1.320" evidence="5"/>
<dbReference type="PANTHER" id="PTHR44085">
    <property type="entry name" value="SEPIAPTERIN REDUCTASE"/>
    <property type="match status" value="1"/>
</dbReference>
<dbReference type="GO" id="GO:0006729">
    <property type="term" value="P:tetrahydrobiopterin biosynthetic process"/>
    <property type="evidence" value="ECO:0007669"/>
    <property type="project" value="TreeGrafter"/>
</dbReference>
<dbReference type="Pfam" id="PF00106">
    <property type="entry name" value="adh_short"/>
    <property type="match status" value="1"/>
</dbReference>
<evidence type="ECO:0000313" key="6">
    <source>
        <dbReference type="Proteomes" id="UP000554837"/>
    </source>
</evidence>
<dbReference type="SUPFAM" id="SSF51735">
    <property type="entry name" value="NAD(P)-binding Rossmann-fold domains"/>
    <property type="match status" value="1"/>
</dbReference>
<dbReference type="PRINTS" id="PR00081">
    <property type="entry name" value="GDHRDH"/>
</dbReference>
<evidence type="ECO:0000256" key="4">
    <source>
        <dbReference type="ARBA" id="ARBA00023002"/>
    </source>
</evidence>
<dbReference type="GO" id="GO:0005737">
    <property type="term" value="C:cytoplasm"/>
    <property type="evidence" value="ECO:0007669"/>
    <property type="project" value="UniProtKB-SubCell"/>
</dbReference>
<comment type="caution">
    <text evidence="5">The sequence shown here is derived from an EMBL/GenBank/DDBJ whole genome shotgun (WGS) entry which is preliminary data.</text>
</comment>
<organism evidence="5 6">
    <name type="scientific">Inhella inkyongensis</name>
    <dbReference type="NCBI Taxonomy" id="392593"/>
    <lineage>
        <taxon>Bacteria</taxon>
        <taxon>Pseudomonadati</taxon>
        <taxon>Pseudomonadota</taxon>
        <taxon>Betaproteobacteria</taxon>
        <taxon>Burkholderiales</taxon>
        <taxon>Sphaerotilaceae</taxon>
        <taxon>Inhella</taxon>
    </lineage>
</organism>
<dbReference type="InterPro" id="IPR036291">
    <property type="entry name" value="NAD(P)-bd_dom_sf"/>
</dbReference>
<dbReference type="InterPro" id="IPR002347">
    <property type="entry name" value="SDR_fam"/>
</dbReference>
<keyword evidence="3" id="KW-0521">NADP</keyword>
<dbReference type="RefSeq" id="WP_138854805.1">
    <property type="nucleotide sequence ID" value="NZ_CP040709.1"/>
</dbReference>
<dbReference type="Gene3D" id="3.40.50.720">
    <property type="entry name" value="NAD(P)-binding Rossmann-like Domain"/>
    <property type="match status" value="1"/>
</dbReference>
<evidence type="ECO:0000313" key="5">
    <source>
        <dbReference type="EMBL" id="MBB5205186.1"/>
    </source>
</evidence>
<dbReference type="Proteomes" id="UP000554837">
    <property type="component" value="Unassembled WGS sequence"/>
</dbReference>
<gene>
    <name evidence="5" type="ORF">HNQ51_002505</name>
</gene>
<comment type="subcellular location">
    <subcellularLocation>
        <location evidence="1">Cytoplasm</location>
    </subcellularLocation>
</comment>
<reference evidence="5 6" key="1">
    <citation type="submission" date="2020-08" db="EMBL/GenBank/DDBJ databases">
        <title>Genomic Encyclopedia of Type Strains, Phase IV (KMG-IV): sequencing the most valuable type-strain genomes for metagenomic binning, comparative biology and taxonomic classification.</title>
        <authorList>
            <person name="Goeker M."/>
        </authorList>
    </citation>
    <scope>NUCLEOTIDE SEQUENCE [LARGE SCALE GENOMIC DNA]</scope>
    <source>
        <strain evidence="5 6">DSM 23958</strain>
    </source>
</reference>
<sequence>MRMAFVTGGSQGLGLALCQQLQGAGYRVVEFSRSAPHPFSVPLDLCDPEAALRTVQQALQTVDPASCTELLLIHNAGSLAPIGPTWRQPPAALLAALNTNFSAALLVLSELMRHFRDTPGRKRLVNISSGAALKGYAGWTLYCASKAGLEGFIRALAVEEQHHPQPFTPLSIDPGVIDTGMQALIRATPARDFPEVERFKRRKLEGGLAAPEAVAAGILSLLASELTPGGRYEAPLLEPR</sequence>
<dbReference type="InterPro" id="IPR020904">
    <property type="entry name" value="Sc_DH/Rdtase_CS"/>
</dbReference>
<dbReference type="AlphaFoldDB" id="A0A840S847"/>
<keyword evidence="2" id="KW-0963">Cytoplasm</keyword>
<dbReference type="PANTHER" id="PTHR44085:SF2">
    <property type="entry name" value="SEPIAPTERIN REDUCTASE"/>
    <property type="match status" value="1"/>
</dbReference>
<name>A0A840S847_9BURK</name>
<evidence type="ECO:0000256" key="2">
    <source>
        <dbReference type="ARBA" id="ARBA00022490"/>
    </source>
</evidence>
<dbReference type="EMBL" id="JACHHO010000003">
    <property type="protein sequence ID" value="MBB5205186.1"/>
    <property type="molecule type" value="Genomic_DNA"/>
</dbReference>
<proteinExistence type="predicted"/>
<keyword evidence="4 5" id="KW-0560">Oxidoreductase</keyword>
<evidence type="ECO:0000256" key="1">
    <source>
        <dbReference type="ARBA" id="ARBA00004496"/>
    </source>
</evidence>
<accession>A0A840S847</accession>
<dbReference type="GO" id="GO:0004757">
    <property type="term" value="F:sepiapterin reductase (NADP+) activity"/>
    <property type="evidence" value="ECO:0007669"/>
    <property type="project" value="TreeGrafter"/>
</dbReference>